<protein>
    <recommendedName>
        <fullName evidence="5">NADH-quinone oxidoreductase subunit N</fullName>
        <ecNumber evidence="5">7.1.1.-</ecNumber>
    </recommendedName>
    <alternativeName>
        <fullName evidence="5">NADH dehydrogenase I subunit N</fullName>
    </alternativeName>
    <alternativeName>
        <fullName evidence="5">NDH-1 subunit N</fullName>
    </alternativeName>
</protein>
<dbReference type="GO" id="GO:0050136">
    <property type="term" value="F:NADH dehydrogenase (quinone) (non-electrogenic) activity"/>
    <property type="evidence" value="ECO:0007669"/>
    <property type="project" value="UniProtKB-UniRule"/>
</dbReference>
<comment type="subcellular location">
    <subcellularLocation>
        <location evidence="5">Cell membrane</location>
        <topology evidence="5">Multi-pass membrane protein</topology>
    </subcellularLocation>
    <subcellularLocation>
        <location evidence="1">Endomembrane system</location>
        <topology evidence="1">Multi-pass membrane protein</topology>
    </subcellularLocation>
    <subcellularLocation>
        <location evidence="6">Membrane</location>
        <topology evidence="6">Multi-pass membrane protein</topology>
    </subcellularLocation>
</comment>
<evidence type="ECO:0000256" key="6">
    <source>
        <dbReference type="RuleBase" id="RU000320"/>
    </source>
</evidence>
<dbReference type="GO" id="GO:0012505">
    <property type="term" value="C:endomembrane system"/>
    <property type="evidence" value="ECO:0007669"/>
    <property type="project" value="UniProtKB-SubCell"/>
</dbReference>
<evidence type="ECO:0000256" key="5">
    <source>
        <dbReference type="HAMAP-Rule" id="MF_00445"/>
    </source>
</evidence>
<comment type="catalytic activity">
    <reaction evidence="5">
        <text>a quinone + NADH + 5 H(+)(in) = a quinol + NAD(+) + 4 H(+)(out)</text>
        <dbReference type="Rhea" id="RHEA:57888"/>
        <dbReference type="ChEBI" id="CHEBI:15378"/>
        <dbReference type="ChEBI" id="CHEBI:24646"/>
        <dbReference type="ChEBI" id="CHEBI:57540"/>
        <dbReference type="ChEBI" id="CHEBI:57945"/>
        <dbReference type="ChEBI" id="CHEBI:132124"/>
    </reaction>
</comment>
<keyword evidence="5" id="KW-0874">Quinone</keyword>
<evidence type="ECO:0000313" key="8">
    <source>
        <dbReference type="EMBL" id="TWU00009.1"/>
    </source>
</evidence>
<dbReference type="GO" id="GO:0048038">
    <property type="term" value="F:quinone binding"/>
    <property type="evidence" value="ECO:0007669"/>
    <property type="project" value="UniProtKB-KW"/>
</dbReference>
<comment type="similarity">
    <text evidence="5">Belongs to the complex I subunit 2 family.</text>
</comment>
<dbReference type="InterPro" id="IPR010096">
    <property type="entry name" value="NADH-Q_OxRdtase_suN/2"/>
</dbReference>
<comment type="subunit">
    <text evidence="5">NDH-1 is composed of 14 different subunits. Subunits NuoA, H, J, K, L, M, N constitute the membrane sector of the complex.</text>
</comment>
<comment type="function">
    <text evidence="5">NDH-1 shuttles electrons from NADH, via FMN and iron-sulfur (Fe-S) centers, to quinones in the respiratory chain. The immediate electron acceptor for the enzyme in this species is believed to be ubiquinone. Couples the redox reaction to proton translocation (for every two electrons transferred, four hydrogen ions are translocated across the cytoplasmic membrane), and thus conserves the redox energy in a proton gradient.</text>
</comment>
<feature type="transmembrane region" description="Helical" evidence="5">
    <location>
        <begin position="352"/>
        <end position="375"/>
    </location>
</feature>
<dbReference type="GO" id="GO:0042773">
    <property type="term" value="P:ATP synthesis coupled electron transport"/>
    <property type="evidence" value="ECO:0007669"/>
    <property type="project" value="InterPro"/>
</dbReference>
<organism evidence="8 9">
    <name type="scientific">Botrimarina colliarenosi</name>
    <dbReference type="NCBI Taxonomy" id="2528001"/>
    <lineage>
        <taxon>Bacteria</taxon>
        <taxon>Pseudomonadati</taxon>
        <taxon>Planctomycetota</taxon>
        <taxon>Planctomycetia</taxon>
        <taxon>Pirellulales</taxon>
        <taxon>Lacipirellulaceae</taxon>
        <taxon>Botrimarina</taxon>
    </lineage>
</organism>
<feature type="domain" description="NADH:quinone oxidoreductase/Mrp antiporter transmembrane" evidence="7">
    <location>
        <begin position="139"/>
        <end position="289"/>
    </location>
</feature>
<feature type="transmembrane region" description="Helical" evidence="5">
    <location>
        <begin position="20"/>
        <end position="37"/>
    </location>
</feature>
<keyword evidence="5" id="KW-0813">Transport</keyword>
<accession>A0A5C6AL70</accession>
<dbReference type="OrthoDB" id="9807568at2"/>
<evidence type="ECO:0000313" key="9">
    <source>
        <dbReference type="Proteomes" id="UP000317421"/>
    </source>
</evidence>
<comment type="caution">
    <text evidence="8">The sequence shown here is derived from an EMBL/GenBank/DDBJ whole genome shotgun (WGS) entry which is preliminary data.</text>
</comment>
<feature type="transmembrane region" description="Helical" evidence="5">
    <location>
        <begin position="322"/>
        <end position="345"/>
    </location>
</feature>
<feature type="domain" description="NADH:quinone oxidoreductase/Mrp antiporter transmembrane" evidence="7">
    <location>
        <begin position="323"/>
        <end position="478"/>
    </location>
</feature>
<keyword evidence="5" id="KW-1278">Translocase</keyword>
<sequence>MLPTLVEQLANDTAGLSLPRSAPEVTLVVTIVALLLARVPAALRRIDPVWIALTGALVALGCLLGEARGGLAAIEPVELFTGMLRHDALGVFSRGLLLMFLVMMVVLSKLTGLASRDDGQDFFVLLFGATLGMCVMCRANHLMTVVLGIEMASVPSYVLVGIVKGRRRSGEAALKYSVYGAAAAGVMLYGVSLLAGLLGSVHLPTLGLRLAELQVASLAGDPSQRGVIMALALAGVLVLVGMAFKLSAAPFHFWAPDVFAGAPAEVGAFLSVASKTAALVLLLRLVSLVLPHGVSVDAALPGEGVSRLAAMSDAGPAAPARAFVVGLIATAAAVTCTLGNLAALSQTNAKRLLAYSTIAHAGYLLMPIAAAIALAEHDPAGASGAAAAVMLYAAGYLFLNFTAFAAVAAIRNTRGAETIEDYAGLIRTAPVTAVAFCLAMIGLLGLPPLVGFWGKLAALRALVDAGGPWMVMLLVVAVLNTALSLVYYLRVVKTICLDAPPEDAGVERPERPTRLLLAVGAAPILLLGIAPEWLARLAGEACQGLFG</sequence>
<keyword evidence="3 5" id="KW-1133">Transmembrane helix</keyword>
<feature type="transmembrane region" description="Helical" evidence="5">
    <location>
        <begin position="387"/>
        <end position="410"/>
    </location>
</feature>
<feature type="transmembrane region" description="Helical" evidence="5">
    <location>
        <begin position="258"/>
        <end position="283"/>
    </location>
</feature>
<dbReference type="Proteomes" id="UP000317421">
    <property type="component" value="Unassembled WGS sequence"/>
</dbReference>
<keyword evidence="8" id="KW-0560">Oxidoreductase</keyword>
<feature type="transmembrane region" description="Helical" evidence="5">
    <location>
        <begin position="515"/>
        <end position="534"/>
    </location>
</feature>
<dbReference type="RefSeq" id="WP_146443496.1">
    <property type="nucleotide sequence ID" value="NZ_SJPR01000001.1"/>
</dbReference>
<feature type="transmembrane region" description="Helical" evidence="5">
    <location>
        <begin position="122"/>
        <end position="139"/>
    </location>
</feature>
<proteinExistence type="inferred from homology"/>
<evidence type="ECO:0000259" key="7">
    <source>
        <dbReference type="Pfam" id="PF00361"/>
    </source>
</evidence>
<dbReference type="HAMAP" id="MF_00445">
    <property type="entry name" value="NDH1_NuoN_1"/>
    <property type="match status" value="1"/>
</dbReference>
<feature type="transmembrane region" description="Helical" evidence="5">
    <location>
        <begin position="91"/>
        <end position="110"/>
    </location>
</feature>
<keyword evidence="5" id="KW-0830">Ubiquinone</keyword>
<keyword evidence="2 5" id="KW-0812">Transmembrane</keyword>
<feature type="transmembrane region" description="Helical" evidence="5">
    <location>
        <begin position="227"/>
        <end position="246"/>
    </location>
</feature>
<gene>
    <name evidence="5 8" type="primary">nuoN</name>
    <name evidence="8" type="ORF">Pla108_09520</name>
</gene>
<dbReference type="InterPro" id="IPR001750">
    <property type="entry name" value="ND/Mrp_TM"/>
</dbReference>
<keyword evidence="5" id="KW-1003">Cell membrane</keyword>
<dbReference type="Pfam" id="PF00361">
    <property type="entry name" value="Proton_antipo_M"/>
    <property type="match status" value="2"/>
</dbReference>
<keyword evidence="4 5" id="KW-0472">Membrane</keyword>
<feature type="transmembrane region" description="Helical" evidence="5">
    <location>
        <begin position="466"/>
        <end position="489"/>
    </location>
</feature>
<feature type="transmembrane region" description="Helical" evidence="5">
    <location>
        <begin position="145"/>
        <end position="164"/>
    </location>
</feature>
<evidence type="ECO:0000256" key="4">
    <source>
        <dbReference type="ARBA" id="ARBA00023136"/>
    </source>
</evidence>
<keyword evidence="5" id="KW-0520">NAD</keyword>
<dbReference type="PANTHER" id="PTHR22773">
    <property type="entry name" value="NADH DEHYDROGENASE"/>
    <property type="match status" value="1"/>
</dbReference>
<evidence type="ECO:0000256" key="3">
    <source>
        <dbReference type="ARBA" id="ARBA00022989"/>
    </source>
</evidence>
<evidence type="ECO:0000256" key="1">
    <source>
        <dbReference type="ARBA" id="ARBA00004127"/>
    </source>
</evidence>
<name>A0A5C6AL70_9BACT</name>
<feature type="transmembrane region" description="Helical" evidence="5">
    <location>
        <begin position="176"/>
        <end position="198"/>
    </location>
</feature>
<dbReference type="EC" id="7.1.1.-" evidence="5"/>
<feature type="transmembrane region" description="Helical" evidence="5">
    <location>
        <begin position="422"/>
        <end position="446"/>
    </location>
</feature>
<dbReference type="AlphaFoldDB" id="A0A5C6AL70"/>
<dbReference type="GO" id="GO:0008137">
    <property type="term" value="F:NADH dehydrogenase (ubiquinone) activity"/>
    <property type="evidence" value="ECO:0007669"/>
    <property type="project" value="InterPro"/>
</dbReference>
<reference evidence="8 9" key="1">
    <citation type="submission" date="2019-02" db="EMBL/GenBank/DDBJ databases">
        <title>Deep-cultivation of Planctomycetes and their phenomic and genomic characterization uncovers novel biology.</title>
        <authorList>
            <person name="Wiegand S."/>
            <person name="Jogler M."/>
            <person name="Boedeker C."/>
            <person name="Pinto D."/>
            <person name="Vollmers J."/>
            <person name="Rivas-Marin E."/>
            <person name="Kohn T."/>
            <person name="Peeters S.H."/>
            <person name="Heuer A."/>
            <person name="Rast P."/>
            <person name="Oberbeckmann S."/>
            <person name="Bunk B."/>
            <person name="Jeske O."/>
            <person name="Meyerdierks A."/>
            <person name="Storesund J.E."/>
            <person name="Kallscheuer N."/>
            <person name="Luecker S."/>
            <person name="Lage O.M."/>
            <person name="Pohl T."/>
            <person name="Merkel B.J."/>
            <person name="Hornburger P."/>
            <person name="Mueller R.-W."/>
            <person name="Bruemmer F."/>
            <person name="Labrenz M."/>
            <person name="Spormann A.M."/>
            <person name="Op Den Camp H."/>
            <person name="Overmann J."/>
            <person name="Amann R."/>
            <person name="Jetten M.S.M."/>
            <person name="Mascher T."/>
            <person name="Medema M.H."/>
            <person name="Devos D.P."/>
            <person name="Kaster A.-K."/>
            <person name="Ovreas L."/>
            <person name="Rohde M."/>
            <person name="Galperin M.Y."/>
            <person name="Jogler C."/>
        </authorList>
    </citation>
    <scope>NUCLEOTIDE SEQUENCE [LARGE SCALE GENOMIC DNA]</scope>
    <source>
        <strain evidence="8 9">Pla108</strain>
    </source>
</reference>
<dbReference type="GO" id="GO:0005886">
    <property type="term" value="C:plasma membrane"/>
    <property type="evidence" value="ECO:0007669"/>
    <property type="project" value="UniProtKB-SubCell"/>
</dbReference>
<keyword evidence="9" id="KW-1185">Reference proteome</keyword>
<dbReference type="EMBL" id="SJPR01000001">
    <property type="protein sequence ID" value="TWU00009.1"/>
    <property type="molecule type" value="Genomic_DNA"/>
</dbReference>
<feature type="transmembrane region" description="Helical" evidence="5">
    <location>
        <begin position="49"/>
        <end position="71"/>
    </location>
</feature>
<evidence type="ECO:0000256" key="2">
    <source>
        <dbReference type="ARBA" id="ARBA00022692"/>
    </source>
</evidence>